<dbReference type="GO" id="GO:0006974">
    <property type="term" value="P:DNA damage response"/>
    <property type="evidence" value="ECO:0007669"/>
    <property type="project" value="TreeGrafter"/>
</dbReference>
<dbReference type="PANTHER" id="PTHR41536:SF1">
    <property type="entry name" value="PKHD-TYPE HYDROXYLASE YBIX"/>
    <property type="match status" value="1"/>
</dbReference>
<protein>
    <submittedName>
        <fullName evidence="2">PKHD-type hydroxylase</fullName>
    </submittedName>
</protein>
<gene>
    <name evidence="2" type="ORF">GA0061099_1004295</name>
</gene>
<dbReference type="Proteomes" id="UP000183174">
    <property type="component" value="Unassembled WGS sequence"/>
</dbReference>
<evidence type="ECO:0000259" key="1">
    <source>
        <dbReference type="Pfam" id="PF18331"/>
    </source>
</evidence>
<sequence>MLYPPAPLVAPVTRGTRVASFFWLQSMIRDDQARSMIYGLDTAIQALVERLGRDDPETVKLTGIYHNLIRYWAEV</sequence>
<dbReference type="EMBL" id="FMAE01000004">
    <property type="protein sequence ID" value="SCB29287.1"/>
    <property type="molecule type" value="Genomic_DNA"/>
</dbReference>
<dbReference type="Gene3D" id="4.10.860.20">
    <property type="entry name" value="Rabenosyn, Rab binding domain"/>
    <property type="match status" value="1"/>
</dbReference>
<feature type="domain" description="PKHD-type hydroxylase C-terminal" evidence="1">
    <location>
        <begin position="31"/>
        <end position="74"/>
    </location>
</feature>
<dbReference type="PANTHER" id="PTHR41536">
    <property type="entry name" value="PKHD-TYPE HYDROXYLASE YBIX"/>
    <property type="match status" value="1"/>
</dbReference>
<dbReference type="InterPro" id="IPR023550">
    <property type="entry name" value="PKHD_hydroxylase"/>
</dbReference>
<dbReference type="GO" id="GO:0016706">
    <property type="term" value="F:2-oxoglutarate-dependent dioxygenase activity"/>
    <property type="evidence" value="ECO:0007669"/>
    <property type="project" value="InterPro"/>
</dbReference>
<proteinExistence type="predicted"/>
<accession>A0A1C3VNV6</accession>
<evidence type="ECO:0000313" key="3">
    <source>
        <dbReference type="Proteomes" id="UP000183174"/>
    </source>
</evidence>
<organism evidence="2 3">
    <name type="scientific">Bradyrhizobium yuanmingense</name>
    <dbReference type="NCBI Taxonomy" id="108015"/>
    <lineage>
        <taxon>Bacteria</taxon>
        <taxon>Pseudomonadati</taxon>
        <taxon>Pseudomonadota</taxon>
        <taxon>Alphaproteobacteria</taxon>
        <taxon>Hyphomicrobiales</taxon>
        <taxon>Nitrobacteraceae</taxon>
        <taxon>Bradyrhizobium</taxon>
    </lineage>
</organism>
<name>A0A1C3VNV6_9BRAD</name>
<dbReference type="GO" id="GO:0006879">
    <property type="term" value="P:intracellular iron ion homeostasis"/>
    <property type="evidence" value="ECO:0007669"/>
    <property type="project" value="TreeGrafter"/>
</dbReference>
<dbReference type="AlphaFoldDB" id="A0A1C3VNV6"/>
<evidence type="ECO:0000313" key="2">
    <source>
        <dbReference type="EMBL" id="SCB29287.1"/>
    </source>
</evidence>
<dbReference type="InterPro" id="IPR041097">
    <property type="entry name" value="PKHD_C"/>
</dbReference>
<dbReference type="Pfam" id="PF18331">
    <property type="entry name" value="PKHD_C"/>
    <property type="match status" value="1"/>
</dbReference>
<reference evidence="2 3" key="1">
    <citation type="submission" date="2016-08" db="EMBL/GenBank/DDBJ databases">
        <authorList>
            <person name="Seilhamer J.J."/>
        </authorList>
    </citation>
    <scope>NUCLEOTIDE SEQUENCE [LARGE SCALE GENOMIC DNA]</scope>
    <source>
        <strain evidence="2 3">CCBAU 10071</strain>
    </source>
</reference>